<dbReference type="Pfam" id="PF00324">
    <property type="entry name" value="AA_permease"/>
    <property type="match status" value="1"/>
</dbReference>
<evidence type="ECO:0000256" key="1">
    <source>
        <dbReference type="ARBA" id="ARBA00004141"/>
    </source>
</evidence>
<organism evidence="10 11">
    <name type="scientific">Schizothecium vesticola</name>
    <dbReference type="NCBI Taxonomy" id="314040"/>
    <lineage>
        <taxon>Eukaryota</taxon>
        <taxon>Fungi</taxon>
        <taxon>Dikarya</taxon>
        <taxon>Ascomycota</taxon>
        <taxon>Pezizomycotina</taxon>
        <taxon>Sordariomycetes</taxon>
        <taxon>Sordariomycetidae</taxon>
        <taxon>Sordariales</taxon>
        <taxon>Schizotheciaceae</taxon>
        <taxon>Schizothecium</taxon>
    </lineage>
</organism>
<gene>
    <name evidence="10" type="ORF">B0T18DRAFT_333169</name>
</gene>
<dbReference type="FunFam" id="1.20.1740.10:FF:000006">
    <property type="entry name" value="General amino acid permease"/>
    <property type="match status" value="1"/>
</dbReference>
<feature type="domain" description="Amino acid permease/ SLC12A" evidence="9">
    <location>
        <begin position="67"/>
        <end position="540"/>
    </location>
</feature>
<evidence type="ECO:0000256" key="4">
    <source>
        <dbReference type="ARBA" id="ARBA00022970"/>
    </source>
</evidence>
<dbReference type="AlphaFoldDB" id="A0AA40BQU5"/>
<dbReference type="InterPro" id="IPR004841">
    <property type="entry name" value="AA-permease/SLC12A_dom"/>
</dbReference>
<accession>A0AA40BQU5</accession>
<feature type="region of interest" description="Disordered" evidence="7">
    <location>
        <begin position="1"/>
        <end position="40"/>
    </location>
</feature>
<feature type="transmembrane region" description="Helical" evidence="8">
    <location>
        <begin position="146"/>
        <end position="167"/>
    </location>
</feature>
<keyword evidence="11" id="KW-1185">Reference proteome</keyword>
<dbReference type="PANTHER" id="PTHR43341">
    <property type="entry name" value="AMINO ACID PERMEASE"/>
    <property type="match status" value="1"/>
</dbReference>
<dbReference type="GO" id="GO:0015171">
    <property type="term" value="F:amino acid transmembrane transporter activity"/>
    <property type="evidence" value="ECO:0007669"/>
    <property type="project" value="TreeGrafter"/>
</dbReference>
<dbReference type="EMBL" id="JAUKUD010000007">
    <property type="protein sequence ID" value="KAK0738714.1"/>
    <property type="molecule type" value="Genomic_DNA"/>
</dbReference>
<evidence type="ECO:0000256" key="2">
    <source>
        <dbReference type="ARBA" id="ARBA00022448"/>
    </source>
</evidence>
<proteinExistence type="predicted"/>
<feature type="transmembrane region" description="Helical" evidence="8">
    <location>
        <begin position="66"/>
        <end position="87"/>
    </location>
</feature>
<feature type="transmembrane region" description="Helical" evidence="8">
    <location>
        <begin position="481"/>
        <end position="502"/>
    </location>
</feature>
<evidence type="ECO:0000256" key="6">
    <source>
        <dbReference type="ARBA" id="ARBA00023136"/>
    </source>
</evidence>
<keyword evidence="4" id="KW-0029">Amino-acid transport</keyword>
<feature type="transmembrane region" description="Helical" evidence="8">
    <location>
        <begin position="204"/>
        <end position="224"/>
    </location>
</feature>
<reference evidence="10" key="1">
    <citation type="submission" date="2023-06" db="EMBL/GenBank/DDBJ databases">
        <title>Genome-scale phylogeny and comparative genomics of the fungal order Sordariales.</title>
        <authorList>
            <consortium name="Lawrence Berkeley National Laboratory"/>
            <person name="Hensen N."/>
            <person name="Bonometti L."/>
            <person name="Westerberg I."/>
            <person name="Brannstrom I.O."/>
            <person name="Guillou S."/>
            <person name="Cros-Aarteil S."/>
            <person name="Calhoun S."/>
            <person name="Haridas S."/>
            <person name="Kuo A."/>
            <person name="Mondo S."/>
            <person name="Pangilinan J."/>
            <person name="Riley R."/>
            <person name="LaButti K."/>
            <person name="Andreopoulos B."/>
            <person name="Lipzen A."/>
            <person name="Chen C."/>
            <person name="Yanf M."/>
            <person name="Daum C."/>
            <person name="Ng V."/>
            <person name="Clum A."/>
            <person name="Steindorff A."/>
            <person name="Ohm R."/>
            <person name="Martin F."/>
            <person name="Silar P."/>
            <person name="Natvig D."/>
            <person name="Lalanne C."/>
            <person name="Gautier V."/>
            <person name="Ament-velasquez S.L."/>
            <person name="Kruys A."/>
            <person name="Hutchinson M.I."/>
            <person name="Powell A.J."/>
            <person name="Barry K."/>
            <person name="Miller A.N."/>
            <person name="Grigoriev I.V."/>
            <person name="Debuchy R."/>
            <person name="Gladieux P."/>
            <person name="Thoren M.H."/>
            <person name="Johannesson H."/>
        </authorList>
    </citation>
    <scope>NUCLEOTIDE SEQUENCE</scope>
    <source>
        <strain evidence="10">SMH3187-1</strain>
    </source>
</reference>
<keyword evidence="6 8" id="KW-0472">Membrane</keyword>
<feature type="transmembrane region" description="Helical" evidence="8">
    <location>
        <begin position="93"/>
        <end position="113"/>
    </location>
</feature>
<feature type="transmembrane region" description="Helical" evidence="8">
    <location>
        <begin position="438"/>
        <end position="460"/>
    </location>
</feature>
<keyword evidence="3 8" id="KW-0812">Transmembrane</keyword>
<keyword evidence="5 8" id="KW-1133">Transmembrane helix</keyword>
<dbReference type="PANTHER" id="PTHR43341:SF9">
    <property type="entry name" value="DICARBOXYLIC AMINO ACID PERMEASE"/>
    <property type="match status" value="1"/>
</dbReference>
<feature type="transmembrane region" description="Helical" evidence="8">
    <location>
        <begin position="266"/>
        <end position="289"/>
    </location>
</feature>
<name>A0AA40BQU5_9PEZI</name>
<evidence type="ECO:0000256" key="8">
    <source>
        <dbReference type="SAM" id="Phobius"/>
    </source>
</evidence>
<feature type="transmembrane region" description="Helical" evidence="8">
    <location>
        <begin position="310"/>
        <end position="327"/>
    </location>
</feature>
<dbReference type="GO" id="GO:0016020">
    <property type="term" value="C:membrane"/>
    <property type="evidence" value="ECO:0007669"/>
    <property type="project" value="UniProtKB-SubCell"/>
</dbReference>
<dbReference type="Proteomes" id="UP001172155">
    <property type="component" value="Unassembled WGS sequence"/>
</dbReference>
<comment type="subcellular location">
    <subcellularLocation>
        <location evidence="1">Membrane</location>
        <topology evidence="1">Multi-pass membrane protein</topology>
    </subcellularLocation>
</comment>
<keyword evidence="2" id="KW-0813">Transport</keyword>
<feature type="transmembrane region" description="Helical" evidence="8">
    <location>
        <begin position="514"/>
        <end position="534"/>
    </location>
</feature>
<dbReference type="Gene3D" id="1.20.1740.10">
    <property type="entry name" value="Amino acid/polyamine transporter I"/>
    <property type="match status" value="1"/>
</dbReference>
<dbReference type="InterPro" id="IPR050524">
    <property type="entry name" value="APC_YAT"/>
</dbReference>
<dbReference type="PIRSF" id="PIRSF006060">
    <property type="entry name" value="AA_transporter"/>
    <property type="match status" value="1"/>
</dbReference>
<evidence type="ECO:0000256" key="7">
    <source>
        <dbReference type="SAM" id="MobiDB-lite"/>
    </source>
</evidence>
<evidence type="ECO:0000256" key="3">
    <source>
        <dbReference type="ARBA" id="ARBA00022692"/>
    </source>
</evidence>
<feature type="transmembrane region" description="Helical" evidence="8">
    <location>
        <begin position="406"/>
        <end position="426"/>
    </location>
</feature>
<protein>
    <submittedName>
        <fullName evidence="10">Amino acid permease-like protein</fullName>
    </submittedName>
</protein>
<comment type="caution">
    <text evidence="10">The sequence shown here is derived from an EMBL/GenBank/DDBJ whole genome shotgun (WGS) entry which is preliminary data.</text>
</comment>
<feature type="transmembrane region" description="Helical" evidence="8">
    <location>
        <begin position="173"/>
        <end position="192"/>
    </location>
</feature>
<evidence type="ECO:0000313" key="11">
    <source>
        <dbReference type="Proteomes" id="UP001172155"/>
    </source>
</evidence>
<evidence type="ECO:0000313" key="10">
    <source>
        <dbReference type="EMBL" id="KAK0738714.1"/>
    </source>
</evidence>
<sequence length="554" mass="60933">MGFLSNLRNRLGEKSTDTSPSLDRQNEKKSASAPSPDAIGDEYISDEAVGEAVQDDLHRGMKPRQLNMMAIAGAIGTGLILGTINALKFGPAPLLIGYIIMGFTVYIVMVALGEMGAWLPHKKSFSGYATRFVDPAFGFATGWNYFFKYVIVLPNNLTATGILIQYWLPNINVSVWVTVFGIAIILLNLIHVRFFGEAEFWMSLVKALVILMLIFMCLAISLGAGPNGFRSGFWYWTDPGAFGPYNATLSGDKTVTLIEGSTGRFLGVWACLVQATFAYLGTELVGVAFGETPNPRKNVPRAVNQTLGRIVFFYIAGVLVLGMAVPYNDKFLLEALNSKVKLAGFASPFVIAARKAGITKLDSAVNGLLMVFTISAANSDIYLASRTVWALANDGQAPKIMRRTNLRGVPIPAVALSSLFCALGYMNAKKDSQTVFGYFVSLVTVFGALNWISVLVSYLAMCRGMKAQNIPRSEMPYRNPLLPWGAYIALAITMLVIVFSGYNAFIPRFQLDKFMTSYIGIVVYLFNILVWKFVKKTKRVKAEDMDLQTDRRIF</sequence>
<evidence type="ECO:0000256" key="5">
    <source>
        <dbReference type="ARBA" id="ARBA00022989"/>
    </source>
</evidence>
<evidence type="ECO:0000259" key="9">
    <source>
        <dbReference type="Pfam" id="PF00324"/>
    </source>
</evidence>
<feature type="transmembrane region" description="Helical" evidence="8">
    <location>
        <begin position="364"/>
        <end position="385"/>
    </location>
</feature>